<dbReference type="GO" id="GO:0008817">
    <property type="term" value="F:corrinoid adenosyltransferase activity"/>
    <property type="evidence" value="ECO:0007669"/>
    <property type="project" value="UniProtKB-UniRule"/>
</dbReference>
<sequence>MLYTGKGDGGTTKMFGCDQQRISKSSELPEALGALDELNAFIGFVKMRSQQQIPKSSYRTNLVFGDILRDVQEKLFITQAEVAGADKHLVQKDVEAVEVIINDIEKEIPPLKGFSIAGGTELSALLDVARTLARRAERRLTAVAEAGLRELAPETRAYMNRLSSLLFALARLANHLAGVAEETPTY</sequence>
<dbReference type="PANTHER" id="PTHR12213">
    <property type="entry name" value="CORRINOID ADENOSYLTRANSFERASE"/>
    <property type="match status" value="1"/>
</dbReference>
<keyword evidence="4" id="KW-0169">Cobalamin biosynthesis</keyword>
<evidence type="ECO:0000256" key="1">
    <source>
        <dbReference type="ARBA" id="ARBA00022679"/>
    </source>
</evidence>
<dbReference type="Gene3D" id="1.20.1200.10">
    <property type="entry name" value="Cobalamin adenosyltransferase-like"/>
    <property type="match status" value="1"/>
</dbReference>
<comment type="caution">
    <text evidence="6">The sequence shown here is derived from an EMBL/GenBank/DDBJ whole genome shotgun (WGS) entry which is preliminary data.</text>
</comment>
<dbReference type="GO" id="GO:0009236">
    <property type="term" value="P:cobalamin biosynthetic process"/>
    <property type="evidence" value="ECO:0007669"/>
    <property type="project" value="UniProtKB-UniRule"/>
</dbReference>
<dbReference type="AlphaFoldDB" id="A0A1F6EXW5"/>
<evidence type="ECO:0000313" key="7">
    <source>
        <dbReference type="Proteomes" id="UP000178811"/>
    </source>
</evidence>
<accession>A0A1F6EXW5</accession>
<evidence type="ECO:0000256" key="3">
    <source>
        <dbReference type="ARBA" id="ARBA00022840"/>
    </source>
</evidence>
<name>A0A1F6EXW5_9BACT</name>
<protein>
    <recommendedName>
        <fullName evidence="4">Corrinoid adenosyltransferase</fullName>
        <ecNumber evidence="4">2.5.1.17</ecNumber>
    </recommendedName>
    <alternativeName>
        <fullName evidence="4">Cob(II)alamin adenosyltransferase</fullName>
    </alternativeName>
    <alternativeName>
        <fullName evidence="4">Cob(II)yrinic acid a,c-diamide adenosyltransferase</fullName>
    </alternativeName>
    <alternativeName>
        <fullName evidence="4">Cobinamide/cobalamin adenosyltransferase</fullName>
    </alternativeName>
</protein>
<dbReference type="InterPro" id="IPR016030">
    <property type="entry name" value="CblAdoTrfase-like"/>
</dbReference>
<comment type="pathway">
    <text evidence="4">Cofactor biosynthesis; adenosylcobalamin biosynthesis; adenosylcobalamin from cob(II)yrinate a,c-diamide: step 2/7.</text>
</comment>
<comment type="similarity">
    <text evidence="4">Belongs to the Cob(I)alamin adenosyltransferase family.</text>
</comment>
<keyword evidence="2 4" id="KW-0547">Nucleotide-binding</keyword>
<evidence type="ECO:0000313" key="6">
    <source>
        <dbReference type="EMBL" id="OGG78447.1"/>
    </source>
</evidence>
<comment type="catalytic activity">
    <reaction evidence="4">
        <text>2 cob(II)yrinate a,c diamide + reduced [electron-transfer flavoprotein] + 2 ATP = 2 adenosylcob(III)yrinate a,c-diamide + 2 triphosphate + oxidized [electron-transfer flavoprotein] + 3 H(+)</text>
        <dbReference type="Rhea" id="RHEA:11528"/>
        <dbReference type="Rhea" id="RHEA-COMP:10685"/>
        <dbReference type="Rhea" id="RHEA-COMP:10686"/>
        <dbReference type="ChEBI" id="CHEBI:15378"/>
        <dbReference type="ChEBI" id="CHEBI:18036"/>
        <dbReference type="ChEBI" id="CHEBI:30616"/>
        <dbReference type="ChEBI" id="CHEBI:57692"/>
        <dbReference type="ChEBI" id="CHEBI:58307"/>
        <dbReference type="ChEBI" id="CHEBI:58503"/>
        <dbReference type="ChEBI" id="CHEBI:58537"/>
        <dbReference type="EC" id="2.5.1.17"/>
    </reaction>
</comment>
<evidence type="ECO:0000256" key="4">
    <source>
        <dbReference type="RuleBase" id="RU366026"/>
    </source>
</evidence>
<keyword evidence="3 4" id="KW-0067">ATP-binding</keyword>
<dbReference type="InterPro" id="IPR029499">
    <property type="entry name" value="PduO-typ"/>
</dbReference>
<gene>
    <name evidence="6" type="ORF">A3A36_01985</name>
</gene>
<comment type="catalytic activity">
    <reaction evidence="4">
        <text>2 cob(II)alamin + reduced [electron-transfer flavoprotein] + 2 ATP = 2 adenosylcob(III)alamin + 2 triphosphate + oxidized [electron-transfer flavoprotein] + 3 H(+)</text>
        <dbReference type="Rhea" id="RHEA:28671"/>
        <dbReference type="Rhea" id="RHEA-COMP:10685"/>
        <dbReference type="Rhea" id="RHEA-COMP:10686"/>
        <dbReference type="ChEBI" id="CHEBI:15378"/>
        <dbReference type="ChEBI" id="CHEBI:16304"/>
        <dbReference type="ChEBI" id="CHEBI:18036"/>
        <dbReference type="ChEBI" id="CHEBI:18408"/>
        <dbReference type="ChEBI" id="CHEBI:30616"/>
        <dbReference type="ChEBI" id="CHEBI:57692"/>
        <dbReference type="ChEBI" id="CHEBI:58307"/>
        <dbReference type="EC" id="2.5.1.17"/>
    </reaction>
</comment>
<feature type="domain" description="Cobalamin adenosyltransferase-like" evidence="5">
    <location>
        <begin position="2"/>
        <end position="172"/>
    </location>
</feature>
<dbReference type="GO" id="GO:0005524">
    <property type="term" value="F:ATP binding"/>
    <property type="evidence" value="ECO:0007669"/>
    <property type="project" value="UniProtKB-UniRule"/>
</dbReference>
<dbReference type="EMBL" id="MFLW01000008">
    <property type="protein sequence ID" value="OGG78447.1"/>
    <property type="molecule type" value="Genomic_DNA"/>
</dbReference>
<dbReference type="PANTHER" id="PTHR12213:SF0">
    <property type="entry name" value="CORRINOID ADENOSYLTRANSFERASE MMAB"/>
    <property type="match status" value="1"/>
</dbReference>
<dbReference type="NCBIfam" id="TIGR00636">
    <property type="entry name" value="PduO_Nterm"/>
    <property type="match status" value="1"/>
</dbReference>
<dbReference type="UniPathway" id="UPA00148">
    <property type="reaction ID" value="UER00233"/>
</dbReference>
<reference evidence="6 7" key="1">
    <citation type="journal article" date="2016" name="Nat. Commun.">
        <title>Thousands of microbial genomes shed light on interconnected biogeochemical processes in an aquifer system.</title>
        <authorList>
            <person name="Anantharaman K."/>
            <person name="Brown C.T."/>
            <person name="Hug L.A."/>
            <person name="Sharon I."/>
            <person name="Castelle C.J."/>
            <person name="Probst A.J."/>
            <person name="Thomas B.C."/>
            <person name="Singh A."/>
            <person name="Wilkins M.J."/>
            <person name="Karaoz U."/>
            <person name="Brodie E.L."/>
            <person name="Williams K.H."/>
            <person name="Hubbard S.S."/>
            <person name="Banfield J.F."/>
        </authorList>
    </citation>
    <scope>NUCLEOTIDE SEQUENCE [LARGE SCALE GENOMIC DNA]</scope>
</reference>
<evidence type="ECO:0000256" key="2">
    <source>
        <dbReference type="ARBA" id="ARBA00022741"/>
    </source>
</evidence>
<organism evidence="6 7">
    <name type="scientific">Candidatus Kaiserbacteria bacterium RIFCSPLOWO2_01_FULL_52_12b</name>
    <dbReference type="NCBI Taxonomy" id="1798509"/>
    <lineage>
        <taxon>Bacteria</taxon>
        <taxon>Candidatus Kaiseribacteriota</taxon>
    </lineage>
</organism>
<dbReference type="EC" id="2.5.1.17" evidence="4"/>
<evidence type="ECO:0000259" key="5">
    <source>
        <dbReference type="Pfam" id="PF01923"/>
    </source>
</evidence>
<keyword evidence="1 4" id="KW-0808">Transferase</keyword>
<dbReference type="Pfam" id="PF01923">
    <property type="entry name" value="Cob_adeno_trans"/>
    <property type="match status" value="1"/>
</dbReference>
<dbReference type="InterPro" id="IPR036451">
    <property type="entry name" value="CblAdoTrfase-like_sf"/>
</dbReference>
<dbReference type="Proteomes" id="UP000178811">
    <property type="component" value="Unassembled WGS sequence"/>
</dbReference>
<proteinExistence type="inferred from homology"/>
<dbReference type="SUPFAM" id="SSF89028">
    <property type="entry name" value="Cobalamin adenosyltransferase-like"/>
    <property type="match status" value="1"/>
</dbReference>